<protein>
    <recommendedName>
        <fullName evidence="6">Spermine synthase</fullName>
    </recommendedName>
</protein>
<keyword evidence="1" id="KW-0620">Polyamine biosynthesis</keyword>
<feature type="transmembrane region" description="Helical" evidence="3">
    <location>
        <begin position="392"/>
        <end position="410"/>
    </location>
</feature>
<feature type="transmembrane region" description="Helical" evidence="3">
    <location>
        <begin position="359"/>
        <end position="380"/>
    </location>
</feature>
<dbReference type="eggNOG" id="COG4262">
    <property type="taxonomic scope" value="Bacteria"/>
</dbReference>
<feature type="transmembrane region" description="Helical" evidence="3">
    <location>
        <begin position="203"/>
        <end position="221"/>
    </location>
</feature>
<organism evidence="4 5">
    <name type="scientific">Isosphaera pallida (strain ATCC 43644 / DSM 9630 / IS1B)</name>
    <dbReference type="NCBI Taxonomy" id="575540"/>
    <lineage>
        <taxon>Bacteria</taxon>
        <taxon>Pseudomonadati</taxon>
        <taxon>Planctomycetota</taxon>
        <taxon>Planctomycetia</taxon>
        <taxon>Isosphaerales</taxon>
        <taxon>Isosphaeraceae</taxon>
        <taxon>Isosphaera</taxon>
    </lineage>
</organism>
<feature type="transmembrane region" description="Helical" evidence="3">
    <location>
        <begin position="36"/>
        <end position="57"/>
    </location>
</feature>
<feature type="transmembrane region" description="Helical" evidence="3">
    <location>
        <begin position="552"/>
        <end position="569"/>
    </location>
</feature>
<dbReference type="Pfam" id="PF01564">
    <property type="entry name" value="Spermine_synth"/>
    <property type="match status" value="1"/>
</dbReference>
<dbReference type="KEGG" id="ipa:Isop_2703"/>
<dbReference type="Gene3D" id="1.20.1250.20">
    <property type="entry name" value="MFS general substrate transporter like domains"/>
    <property type="match status" value="2"/>
</dbReference>
<feature type="transmembrane region" description="Helical" evidence="3">
    <location>
        <begin position="503"/>
        <end position="523"/>
    </location>
</feature>
<keyword evidence="5" id="KW-1185">Reference proteome</keyword>
<reference evidence="4 5" key="2">
    <citation type="journal article" date="2011" name="Stand. Genomic Sci.">
        <title>Complete genome sequence of Isosphaera pallida type strain (IS1B).</title>
        <authorList>
            <consortium name="US DOE Joint Genome Institute (JGI-PGF)"/>
            <person name="Goker M."/>
            <person name="Cleland D."/>
            <person name="Saunders E."/>
            <person name="Lapidus A."/>
            <person name="Nolan M."/>
            <person name="Lucas S."/>
            <person name="Hammon N."/>
            <person name="Deshpande S."/>
            <person name="Cheng J.F."/>
            <person name="Tapia R."/>
            <person name="Han C."/>
            <person name="Goodwin L."/>
            <person name="Pitluck S."/>
            <person name="Liolios K."/>
            <person name="Pagani I."/>
            <person name="Ivanova N."/>
            <person name="Mavromatis K."/>
            <person name="Pati A."/>
            <person name="Chen A."/>
            <person name="Palaniappan K."/>
            <person name="Land M."/>
            <person name="Hauser L."/>
            <person name="Chang Y.J."/>
            <person name="Jeffries C.D."/>
            <person name="Detter J.C."/>
            <person name="Beck B."/>
            <person name="Woyke T."/>
            <person name="Bristow J."/>
            <person name="Eisen J.A."/>
            <person name="Markowitz V."/>
            <person name="Hugenholtz P."/>
            <person name="Kyrpides N.C."/>
            <person name="Klenk H.P."/>
        </authorList>
    </citation>
    <scope>NUCLEOTIDE SEQUENCE [LARGE SCALE GENOMIC DNA]</scope>
    <source>
        <strain evidence="5">ATCC 43644 / DSM 9630 / IS1B</strain>
    </source>
</reference>
<feature type="transmembrane region" description="Helical" evidence="3">
    <location>
        <begin position="69"/>
        <end position="87"/>
    </location>
</feature>
<feature type="region of interest" description="Disordered" evidence="2">
    <location>
        <begin position="1098"/>
        <end position="1119"/>
    </location>
</feature>
<evidence type="ECO:0000313" key="5">
    <source>
        <dbReference type="Proteomes" id="UP000008631"/>
    </source>
</evidence>
<evidence type="ECO:0000256" key="2">
    <source>
        <dbReference type="SAM" id="MobiDB-lite"/>
    </source>
</evidence>
<dbReference type="CDD" id="cd06174">
    <property type="entry name" value="MFS"/>
    <property type="match status" value="1"/>
</dbReference>
<keyword evidence="3" id="KW-0472">Membrane</keyword>
<gene>
    <name evidence="4" type="ordered locus">Isop_2703</name>
</gene>
<dbReference type="InterPro" id="IPR029063">
    <property type="entry name" value="SAM-dependent_MTases_sf"/>
</dbReference>
<dbReference type="HOGENOM" id="CLU_008530_0_0_0"/>
<dbReference type="OrthoDB" id="9761985at2"/>
<feature type="transmembrane region" description="Helical" evidence="3">
    <location>
        <begin position="326"/>
        <end position="347"/>
    </location>
</feature>
<dbReference type="AlphaFoldDB" id="E8QZY0"/>
<keyword evidence="3" id="KW-1133">Transmembrane helix</keyword>
<evidence type="ECO:0000256" key="1">
    <source>
        <dbReference type="ARBA" id="ARBA00023115"/>
    </source>
</evidence>
<feature type="transmembrane region" description="Helical" evidence="3">
    <location>
        <begin position="7"/>
        <end position="24"/>
    </location>
</feature>
<dbReference type="RefSeq" id="WP_013565559.1">
    <property type="nucleotide sequence ID" value="NC_014962.1"/>
</dbReference>
<name>E8QZY0_ISOPI</name>
<keyword evidence="3" id="KW-0812">Transmembrane</keyword>
<dbReference type="Proteomes" id="UP000008631">
    <property type="component" value="Chromosome"/>
</dbReference>
<evidence type="ECO:0008006" key="6">
    <source>
        <dbReference type="Google" id="ProtNLM"/>
    </source>
</evidence>
<dbReference type="GO" id="GO:0006596">
    <property type="term" value="P:polyamine biosynthetic process"/>
    <property type="evidence" value="ECO:0007669"/>
    <property type="project" value="UniProtKB-KW"/>
</dbReference>
<dbReference type="SUPFAM" id="SSF103473">
    <property type="entry name" value="MFS general substrate transporter"/>
    <property type="match status" value="2"/>
</dbReference>
<dbReference type="STRING" id="575540.Isop_2703"/>
<feature type="transmembrane region" description="Helical" evidence="3">
    <location>
        <begin position="529"/>
        <end position="545"/>
    </location>
</feature>
<feature type="transmembrane region" description="Helical" evidence="3">
    <location>
        <begin position="241"/>
        <end position="262"/>
    </location>
</feature>
<dbReference type="InParanoid" id="E8QZY0"/>
<dbReference type="GO" id="GO:0010487">
    <property type="term" value="F:thermospermine synthase activity"/>
    <property type="evidence" value="ECO:0007669"/>
    <property type="project" value="TreeGrafter"/>
</dbReference>
<dbReference type="Gene3D" id="3.40.50.150">
    <property type="entry name" value="Vaccinia Virus protein VP39"/>
    <property type="match status" value="1"/>
</dbReference>
<sequence>MKRALPYGLTFFASVCIMILELVASRLVAKHVGSSLSVWTSVIGIILGGICLGNVLGGKLADAKAPRKVVGPLFGLGALLTISVLWVNGLVGQAPWLDDMAWQLRTVVVVTVVFLVPATLLGMIGPVNAKIAVQEARRAGTAMGDIYSLGALGSILGTFLAGFYLMYYAGISTIVNLIAAALMIPAAFLIGSGLVTVMGLTSVVLLGVGAGVSLAHLNGFALPLEVPYLVVDGAELNLATLGGHAVALIVGLISLIQIIAAPTPAAYAAQLRAQAIEAGVEPEPIDSTLADEELLNQPELRGQVVGGSMELSGDLGMKSGPPPVKLGDLAALSFVASFAFMAFEMVAGRMTQRHLGSSIYTWTSIIGVLLAGLSLGNWLGGKLADRISRESIAGWLLALGSALVLTVVLLDSPPLWLYEKIRKTFPQVGWSDTPSSLMRLPIQLTTVPGTEIPLAWQYRILGVVTLVFFLPSVMLGTISPVCAKLAVDRAKGSGRTGRSIGAVYAWGMVGSIVGTFLTGFFLIDWMGTRGVMLLLAALMALWGTIMGGLTQAVWSGVPIGLFLIAILPYEPITKQAVSWGLREPRGFIQLGLDDDQLEQLRANFRQQVEEYDPADPKSVRPVADPELINDRFYVDQKTGKPVLTQGSNDSKAYVDESAYYYIKVDSEVQQDGAVFRTLVLDNLIHGYYKLDHPEHLEYDYEFLYAQIAHRALEAKAKAARIDPSNSAAFKDLESRALYLGGGAYTFPRYMRHHYPRIEADIAEIDPAVTKANRLALGLSQADEDHIKTIFGDARQYVEKNKGRNDLKYDLIFGDAFNDFSVPWHLTTREFNEKLAQMMSDDGIYMINIIDIFHSDQLAVLDALTQRLREIAQKAVAKISSPEQAQDPLVLNRDKNDRRWARLVADDLLSECRQLASDAAVGQALNLIPDGQSLSEERRQRIRRDAADDLDQVFAQLRFLAQSKAQLDTFDPLEFPSNPQSEEVQPLLEVVRASLDRRTDSMFDQGVPTEDWRSRRLLMVEVFKALLASVPSLEAELPRLKAKALREAATKGGFLSSWVRTARLTFPHLAVFGTHSRPGVGLRETFVVVASKRPLDLEDLGRRTNDPKFNQGGEPFEPQPYDQATLDALDRRAAGIILTDDYAPVENLLAPTAASRGD</sequence>
<feature type="transmembrane region" description="Helical" evidence="3">
    <location>
        <begin position="146"/>
        <end position="168"/>
    </location>
</feature>
<evidence type="ECO:0000313" key="4">
    <source>
        <dbReference type="EMBL" id="ADV63271.1"/>
    </source>
</evidence>
<dbReference type="EMBL" id="CP002353">
    <property type="protein sequence ID" value="ADV63271.1"/>
    <property type="molecule type" value="Genomic_DNA"/>
</dbReference>
<dbReference type="PANTHER" id="PTHR43317">
    <property type="entry name" value="THERMOSPERMINE SYNTHASE ACAULIS5"/>
    <property type="match status" value="1"/>
</dbReference>
<feature type="transmembrane region" description="Helical" evidence="3">
    <location>
        <begin position="460"/>
        <end position="482"/>
    </location>
</feature>
<evidence type="ECO:0000256" key="3">
    <source>
        <dbReference type="SAM" id="Phobius"/>
    </source>
</evidence>
<proteinExistence type="predicted"/>
<reference key="1">
    <citation type="submission" date="2010-11" db="EMBL/GenBank/DDBJ databases">
        <title>The complete sequence of chromosome of Isophaera pallida ATCC 43644.</title>
        <authorList>
            <consortium name="US DOE Joint Genome Institute (JGI-PGF)"/>
            <person name="Lucas S."/>
            <person name="Copeland A."/>
            <person name="Lapidus A."/>
            <person name="Bruce D."/>
            <person name="Goodwin L."/>
            <person name="Pitluck S."/>
            <person name="Kyrpides N."/>
            <person name="Mavromatis K."/>
            <person name="Pagani I."/>
            <person name="Ivanova N."/>
            <person name="Saunders E."/>
            <person name="Brettin T."/>
            <person name="Detter J.C."/>
            <person name="Han C."/>
            <person name="Tapia R."/>
            <person name="Land M."/>
            <person name="Hauser L."/>
            <person name="Markowitz V."/>
            <person name="Cheng J.-F."/>
            <person name="Hugenholtz P."/>
            <person name="Woyke T."/>
            <person name="Wu D."/>
            <person name="Eisen J.A."/>
        </authorList>
    </citation>
    <scope>NUCLEOTIDE SEQUENCE</scope>
    <source>
        <strain>ATCC 43644</strain>
    </source>
</reference>
<feature type="transmembrane region" description="Helical" evidence="3">
    <location>
        <begin position="107"/>
        <end position="125"/>
    </location>
</feature>
<accession>E8QZY0</accession>
<dbReference type="PANTHER" id="PTHR43317:SF1">
    <property type="entry name" value="THERMOSPERMINE SYNTHASE ACAULIS5"/>
    <property type="match status" value="1"/>
</dbReference>
<dbReference type="SUPFAM" id="SSF53335">
    <property type="entry name" value="S-adenosyl-L-methionine-dependent methyltransferases"/>
    <property type="match status" value="1"/>
</dbReference>
<dbReference type="eggNOG" id="COG0421">
    <property type="taxonomic scope" value="Bacteria"/>
</dbReference>
<dbReference type="NCBIfam" id="NF037959">
    <property type="entry name" value="MFS_SpdSyn"/>
    <property type="match status" value="4"/>
</dbReference>
<feature type="transmembrane region" description="Helical" evidence="3">
    <location>
        <begin position="174"/>
        <end position="196"/>
    </location>
</feature>
<dbReference type="InterPro" id="IPR036259">
    <property type="entry name" value="MFS_trans_sf"/>
</dbReference>